<name>A0A2V3DRA6_9MICC</name>
<sequence length="83" mass="9095">MWRAGSGTSVSSLEPAEILKSFALLVDLFLFDNVLELFEIRNALESHAAAGGNSTLTGLINLFRSRGRHSTFSTVKKLPRCVK</sequence>
<evidence type="ECO:0000313" key="2">
    <source>
        <dbReference type="Proteomes" id="UP000246303"/>
    </source>
</evidence>
<dbReference type="Proteomes" id="UP000246303">
    <property type="component" value="Unassembled WGS sequence"/>
</dbReference>
<reference evidence="1 2" key="1">
    <citation type="submission" date="2018-05" db="EMBL/GenBank/DDBJ databases">
        <title>Genetic diversity of glacier-inhabiting Cryobacterium bacteria in China and description of Cryobacterium mengkeensis sp. nov. and Arthrobacter glacialis sp. nov.</title>
        <authorList>
            <person name="Liu Q."/>
            <person name="Xin Y.-H."/>
        </authorList>
    </citation>
    <scope>NUCLEOTIDE SEQUENCE [LARGE SCALE GENOMIC DNA]</scope>
    <source>
        <strain evidence="1 2">GP3</strain>
    </source>
</reference>
<dbReference type="AlphaFoldDB" id="A0A2V3DRA6"/>
<accession>A0A2V3DRA6</accession>
<evidence type="ECO:0000313" key="1">
    <source>
        <dbReference type="EMBL" id="PXA65039.1"/>
    </source>
</evidence>
<gene>
    <name evidence="1" type="ORF">CVS29_12745</name>
</gene>
<dbReference type="EMBL" id="QHLZ01000007">
    <property type="protein sequence ID" value="PXA65039.1"/>
    <property type="molecule type" value="Genomic_DNA"/>
</dbReference>
<organism evidence="1 2">
    <name type="scientific">Arthrobacter psychrochitiniphilus</name>
    <dbReference type="NCBI Taxonomy" id="291045"/>
    <lineage>
        <taxon>Bacteria</taxon>
        <taxon>Bacillati</taxon>
        <taxon>Actinomycetota</taxon>
        <taxon>Actinomycetes</taxon>
        <taxon>Micrococcales</taxon>
        <taxon>Micrococcaceae</taxon>
        <taxon>Arthrobacter</taxon>
    </lineage>
</organism>
<proteinExistence type="predicted"/>
<protein>
    <submittedName>
        <fullName evidence="1">Uncharacterized protein</fullName>
    </submittedName>
</protein>
<keyword evidence="2" id="KW-1185">Reference proteome</keyword>
<comment type="caution">
    <text evidence="1">The sequence shown here is derived from an EMBL/GenBank/DDBJ whole genome shotgun (WGS) entry which is preliminary data.</text>
</comment>